<sequence length="185" mass="20622">MALLDQILEHNETFVESKEYEKYRTTNLPNKRMVIVTCMDTRLTELLPKAMNFKNGDVKLVKNAGAIVTHPFGSVMRSILVAVYELNADEVCIVGHHDCGMSNINSKEILKKVVDRGVSQDKIDTIKNSGLDLNKWFYGFESVEESVKHSVNMVNNHPLLPANVPVHGLVIDPGTGKLDVVVNGY</sequence>
<accession>A0AAW5DXP1</accession>
<evidence type="ECO:0000256" key="1">
    <source>
        <dbReference type="ARBA" id="ARBA00006217"/>
    </source>
</evidence>
<evidence type="ECO:0000256" key="3">
    <source>
        <dbReference type="ARBA" id="ARBA00022723"/>
    </source>
</evidence>
<name>A0AAW5DXP1_9BACI</name>
<dbReference type="CDD" id="cd03379">
    <property type="entry name" value="beta_CA_cladeD"/>
    <property type="match status" value="1"/>
</dbReference>
<comment type="catalytic activity">
    <reaction evidence="5">
        <text>hydrogencarbonate + H(+) = CO2 + H2O</text>
        <dbReference type="Rhea" id="RHEA:10748"/>
        <dbReference type="ChEBI" id="CHEBI:15377"/>
        <dbReference type="ChEBI" id="CHEBI:15378"/>
        <dbReference type="ChEBI" id="CHEBI:16526"/>
        <dbReference type="ChEBI" id="CHEBI:17544"/>
        <dbReference type="EC" id="4.2.1.1"/>
    </reaction>
</comment>
<dbReference type="InterPro" id="IPR001765">
    <property type="entry name" value="Carbonic_anhydrase"/>
</dbReference>
<proteinExistence type="inferred from homology"/>
<evidence type="ECO:0000256" key="4">
    <source>
        <dbReference type="ARBA" id="ARBA00022833"/>
    </source>
</evidence>
<dbReference type="AlphaFoldDB" id="A0AAW5DXP1"/>
<dbReference type="InterPro" id="IPR036874">
    <property type="entry name" value="Carbonic_anhydrase_sf"/>
</dbReference>
<evidence type="ECO:0000313" key="8">
    <source>
        <dbReference type="Proteomes" id="UP001431131"/>
    </source>
</evidence>
<dbReference type="GO" id="GO:0004089">
    <property type="term" value="F:carbonate dehydratase activity"/>
    <property type="evidence" value="ECO:0007669"/>
    <property type="project" value="UniProtKB-EC"/>
</dbReference>
<dbReference type="Gene3D" id="3.40.1050.10">
    <property type="entry name" value="Carbonic anhydrase"/>
    <property type="match status" value="1"/>
</dbReference>
<comment type="similarity">
    <text evidence="1">Belongs to the beta-class carbonic anhydrase family.</text>
</comment>
<comment type="caution">
    <text evidence="7">The sequence shown here is derived from an EMBL/GenBank/DDBJ whole genome shotgun (WGS) entry which is preliminary data.</text>
</comment>
<feature type="binding site" evidence="6">
    <location>
        <position position="38"/>
    </location>
    <ligand>
        <name>Zn(2+)</name>
        <dbReference type="ChEBI" id="CHEBI:29105"/>
    </ligand>
</feature>
<evidence type="ECO:0000256" key="2">
    <source>
        <dbReference type="ARBA" id="ARBA00012925"/>
    </source>
</evidence>
<feature type="binding site" evidence="6">
    <location>
        <position position="96"/>
    </location>
    <ligand>
        <name>Zn(2+)</name>
        <dbReference type="ChEBI" id="CHEBI:29105"/>
    </ligand>
</feature>
<comment type="cofactor">
    <cofactor evidence="6">
        <name>Zn(2+)</name>
        <dbReference type="ChEBI" id="CHEBI:29105"/>
    </cofactor>
    <text evidence="6">Binds 1 zinc ion per subunit.</text>
</comment>
<gene>
    <name evidence="7" type="ORF">MJG50_08815</name>
</gene>
<dbReference type="Proteomes" id="UP001431131">
    <property type="component" value="Unassembled WGS sequence"/>
</dbReference>
<dbReference type="Pfam" id="PF00484">
    <property type="entry name" value="Pro_CA"/>
    <property type="match status" value="1"/>
</dbReference>
<reference evidence="7" key="1">
    <citation type="submission" date="2022-02" db="EMBL/GenBank/DDBJ databases">
        <title>Fredinandcohnia quinoae sp. nov. isolated from Chenopodium quinoa seeds.</title>
        <authorList>
            <person name="Saati-Santamaria Z."/>
            <person name="Flores-Felix J.D."/>
            <person name="Igual J.M."/>
            <person name="Velazquez E."/>
            <person name="Garcia-Fraile P."/>
            <person name="Martinez-Molina E."/>
        </authorList>
    </citation>
    <scope>NUCLEOTIDE SEQUENCE</scope>
    <source>
        <strain evidence="7">SECRCQ15</strain>
    </source>
</reference>
<keyword evidence="4 6" id="KW-0862">Zinc</keyword>
<keyword evidence="3 6" id="KW-0479">Metal-binding</keyword>
<evidence type="ECO:0000256" key="5">
    <source>
        <dbReference type="ARBA" id="ARBA00048348"/>
    </source>
</evidence>
<dbReference type="RefSeq" id="WP_240254858.1">
    <property type="nucleotide sequence ID" value="NZ_JAKTTI010000010.1"/>
</dbReference>
<protein>
    <recommendedName>
        <fullName evidence="2">carbonic anhydrase</fullName>
        <ecNumber evidence="2">4.2.1.1</ecNumber>
    </recommendedName>
</protein>
<feature type="binding site" evidence="6">
    <location>
        <position position="40"/>
    </location>
    <ligand>
        <name>Zn(2+)</name>
        <dbReference type="ChEBI" id="CHEBI:29105"/>
    </ligand>
</feature>
<organism evidence="7 8">
    <name type="scientific">Fredinandcohnia quinoae</name>
    <dbReference type="NCBI Taxonomy" id="2918902"/>
    <lineage>
        <taxon>Bacteria</taxon>
        <taxon>Bacillati</taxon>
        <taxon>Bacillota</taxon>
        <taxon>Bacilli</taxon>
        <taxon>Bacillales</taxon>
        <taxon>Bacillaceae</taxon>
        <taxon>Fredinandcohnia</taxon>
    </lineage>
</organism>
<evidence type="ECO:0000256" key="6">
    <source>
        <dbReference type="PIRSR" id="PIRSR601765-1"/>
    </source>
</evidence>
<dbReference type="EC" id="4.2.1.1" evidence="2"/>
<dbReference type="PANTHER" id="PTHR43175:SF3">
    <property type="entry name" value="CARBON DISULFIDE HYDROLASE"/>
    <property type="match status" value="1"/>
</dbReference>
<feature type="binding site" evidence="6">
    <location>
        <position position="99"/>
    </location>
    <ligand>
        <name>Zn(2+)</name>
        <dbReference type="ChEBI" id="CHEBI:29105"/>
    </ligand>
</feature>
<dbReference type="EMBL" id="JAKTTI010000010">
    <property type="protein sequence ID" value="MCH1625426.1"/>
    <property type="molecule type" value="Genomic_DNA"/>
</dbReference>
<dbReference type="SMART" id="SM00947">
    <property type="entry name" value="Pro_CA"/>
    <property type="match status" value="1"/>
</dbReference>
<dbReference type="GO" id="GO:0008270">
    <property type="term" value="F:zinc ion binding"/>
    <property type="evidence" value="ECO:0007669"/>
    <property type="project" value="InterPro"/>
</dbReference>
<dbReference type="SUPFAM" id="SSF53056">
    <property type="entry name" value="beta-carbonic anhydrase, cab"/>
    <property type="match status" value="1"/>
</dbReference>
<evidence type="ECO:0000313" key="7">
    <source>
        <dbReference type="EMBL" id="MCH1625426.1"/>
    </source>
</evidence>
<keyword evidence="8" id="KW-1185">Reference proteome</keyword>
<dbReference type="PANTHER" id="PTHR43175">
    <property type="entry name" value="CARBONIC ANHYDRASE"/>
    <property type="match status" value="1"/>
</dbReference>